<accession>A0ABP8I191</accession>
<evidence type="ECO:0000256" key="1">
    <source>
        <dbReference type="SAM" id="MobiDB-lite"/>
    </source>
</evidence>
<feature type="region of interest" description="Disordered" evidence="1">
    <location>
        <begin position="36"/>
        <end position="59"/>
    </location>
</feature>
<dbReference type="Proteomes" id="UP001501153">
    <property type="component" value="Unassembled WGS sequence"/>
</dbReference>
<organism evidence="2 3">
    <name type="scientific">Hymenobacter saemangeumensis</name>
    <dbReference type="NCBI Taxonomy" id="1084522"/>
    <lineage>
        <taxon>Bacteria</taxon>
        <taxon>Pseudomonadati</taxon>
        <taxon>Bacteroidota</taxon>
        <taxon>Cytophagia</taxon>
        <taxon>Cytophagales</taxon>
        <taxon>Hymenobacteraceae</taxon>
        <taxon>Hymenobacter</taxon>
    </lineage>
</organism>
<keyword evidence="3" id="KW-1185">Reference proteome</keyword>
<evidence type="ECO:0000313" key="3">
    <source>
        <dbReference type="Proteomes" id="UP001501153"/>
    </source>
</evidence>
<comment type="caution">
    <text evidence="2">The sequence shown here is derived from an EMBL/GenBank/DDBJ whole genome shotgun (WGS) entry which is preliminary data.</text>
</comment>
<dbReference type="EMBL" id="BAABGZ010000010">
    <property type="protein sequence ID" value="GAA4349303.1"/>
    <property type="molecule type" value="Genomic_DNA"/>
</dbReference>
<feature type="compositionally biased region" description="Basic and acidic residues" evidence="1">
    <location>
        <begin position="48"/>
        <end position="59"/>
    </location>
</feature>
<proteinExistence type="predicted"/>
<reference evidence="3" key="1">
    <citation type="journal article" date="2019" name="Int. J. Syst. Evol. Microbiol.">
        <title>The Global Catalogue of Microorganisms (GCM) 10K type strain sequencing project: providing services to taxonomists for standard genome sequencing and annotation.</title>
        <authorList>
            <consortium name="The Broad Institute Genomics Platform"/>
            <consortium name="The Broad Institute Genome Sequencing Center for Infectious Disease"/>
            <person name="Wu L."/>
            <person name="Ma J."/>
        </authorList>
    </citation>
    <scope>NUCLEOTIDE SEQUENCE [LARGE SCALE GENOMIC DNA]</scope>
    <source>
        <strain evidence="3">JCM 17923</strain>
    </source>
</reference>
<name>A0ABP8I191_9BACT</name>
<sequence length="59" mass="7023">MTQEAAIETIKTLPRNFELNELVERLILLEELEKRRKQGEDGETISFDDMKREASSWRK</sequence>
<protein>
    <recommendedName>
        <fullName evidence="4">Addiction module protein</fullName>
    </recommendedName>
</protein>
<evidence type="ECO:0000313" key="2">
    <source>
        <dbReference type="EMBL" id="GAA4349303.1"/>
    </source>
</evidence>
<dbReference type="RefSeq" id="WP_345233666.1">
    <property type="nucleotide sequence ID" value="NZ_BAABGZ010000010.1"/>
</dbReference>
<evidence type="ECO:0008006" key="4">
    <source>
        <dbReference type="Google" id="ProtNLM"/>
    </source>
</evidence>
<gene>
    <name evidence="2" type="ORF">GCM10023185_05930</name>
</gene>